<keyword evidence="2" id="KW-1185">Reference proteome</keyword>
<dbReference type="AlphaFoldDB" id="A0A934RGH6"/>
<reference evidence="1" key="1">
    <citation type="submission" date="2021-01" db="EMBL/GenBank/DDBJ databases">
        <title>Modified the classification status of verrucomicrobia.</title>
        <authorList>
            <person name="Feng X."/>
        </authorList>
    </citation>
    <scope>NUCLEOTIDE SEQUENCE</scope>
    <source>
        <strain evidence="1">KCTC 22201</strain>
    </source>
</reference>
<accession>A0A934RGH6</accession>
<comment type="caution">
    <text evidence="1">The sequence shown here is derived from an EMBL/GenBank/DDBJ whole genome shotgun (WGS) entry which is preliminary data.</text>
</comment>
<proteinExistence type="predicted"/>
<gene>
    <name evidence="1" type="ORF">JIN81_18495</name>
</gene>
<sequence>MKRVGSGEGPPFDFWPYFERIPKEDFEGFDCTEGQVDWVWRTEDGHFEHVLVNAREDSDVFMVLVLDRDSDSVLGHRLLNLKKEYGIDPQSVD</sequence>
<protein>
    <submittedName>
        <fullName evidence="1">Uncharacterized protein</fullName>
    </submittedName>
</protein>
<dbReference type="EMBL" id="JAENII010000027">
    <property type="protein sequence ID" value="MBK1829032.1"/>
    <property type="molecule type" value="Genomic_DNA"/>
</dbReference>
<organism evidence="1 2">
    <name type="scientific">Haloferula rosea</name>
    <dbReference type="NCBI Taxonomy" id="490093"/>
    <lineage>
        <taxon>Bacteria</taxon>
        <taxon>Pseudomonadati</taxon>
        <taxon>Verrucomicrobiota</taxon>
        <taxon>Verrucomicrobiia</taxon>
        <taxon>Verrucomicrobiales</taxon>
        <taxon>Verrucomicrobiaceae</taxon>
        <taxon>Haloferula</taxon>
    </lineage>
</organism>
<name>A0A934RGH6_9BACT</name>
<dbReference type="Proteomes" id="UP000658278">
    <property type="component" value="Unassembled WGS sequence"/>
</dbReference>
<evidence type="ECO:0000313" key="1">
    <source>
        <dbReference type="EMBL" id="MBK1829032.1"/>
    </source>
</evidence>
<evidence type="ECO:0000313" key="2">
    <source>
        <dbReference type="Proteomes" id="UP000658278"/>
    </source>
</evidence>
<dbReference type="RefSeq" id="WP_200283499.1">
    <property type="nucleotide sequence ID" value="NZ_JAENII010000027.1"/>
</dbReference>